<dbReference type="Proteomes" id="UP000464657">
    <property type="component" value="Chromosome"/>
</dbReference>
<keyword evidence="2" id="KW-1185">Reference proteome</keyword>
<dbReference type="Pfam" id="PF19458">
    <property type="entry name" value="DUF5995"/>
    <property type="match status" value="1"/>
</dbReference>
<dbReference type="InterPro" id="IPR046037">
    <property type="entry name" value="DUF5995"/>
</dbReference>
<evidence type="ECO:0000313" key="1">
    <source>
        <dbReference type="EMBL" id="QHI38392.1"/>
    </source>
</evidence>
<dbReference type="OrthoDB" id="583431at2"/>
<dbReference type="EMBL" id="CP019288">
    <property type="protein sequence ID" value="QHI38392.1"/>
    <property type="molecule type" value="Genomic_DNA"/>
</dbReference>
<dbReference type="AlphaFoldDB" id="A0A7L4ZP12"/>
<organism evidence="1 2">
    <name type="scientific">Kordia antarctica</name>
    <dbReference type="NCBI Taxonomy" id="1218801"/>
    <lineage>
        <taxon>Bacteria</taxon>
        <taxon>Pseudomonadati</taxon>
        <taxon>Bacteroidota</taxon>
        <taxon>Flavobacteriia</taxon>
        <taxon>Flavobacteriales</taxon>
        <taxon>Flavobacteriaceae</taxon>
        <taxon>Kordia</taxon>
    </lineage>
</organism>
<protein>
    <submittedName>
        <fullName evidence="1">Uncharacterized protein</fullName>
    </submittedName>
</protein>
<gene>
    <name evidence="1" type="ORF">IMCC3317_37840</name>
</gene>
<name>A0A7L4ZP12_9FLAO</name>
<dbReference type="KEGG" id="kan:IMCC3317_37840"/>
<dbReference type="RefSeq" id="WP_160130942.1">
    <property type="nucleotide sequence ID" value="NZ_CP019288.1"/>
</dbReference>
<evidence type="ECO:0000313" key="2">
    <source>
        <dbReference type="Proteomes" id="UP000464657"/>
    </source>
</evidence>
<accession>A0A7L4ZP12</accession>
<proteinExistence type="predicted"/>
<sequence length="250" mass="28686">MQATTVDEVISFLDQIIEDNKEIPSTMGYFAALYHKVTCKVKEGIENHFFDDNPRMEHLDVIFANRYLQAYTDFKNNTTPSKSWQVAFEKADDYWFIVLQHILLGMNAHINLDLGIAAAEVMKGENINDLKGDFDKINVILGELVHDVEKELSLIWTTLTKILKETERFDTILIDFSMKLARDGAWKYATSLANSPATNWPQLISARDQRITEKVKLVTDPGFFANLILKIIRLEETGSIKTRIEILQKD</sequence>
<reference evidence="1 2" key="1">
    <citation type="journal article" date="2013" name="Int. J. Syst. Evol. Microbiol.">
        <title>Kordia antarctica sp. nov., isolated from Antarctic seawater.</title>
        <authorList>
            <person name="Baek K."/>
            <person name="Choi A."/>
            <person name="Kang I."/>
            <person name="Lee K."/>
            <person name="Cho J.C."/>
        </authorList>
    </citation>
    <scope>NUCLEOTIDE SEQUENCE [LARGE SCALE GENOMIC DNA]</scope>
    <source>
        <strain evidence="1 2">IMCC3317</strain>
    </source>
</reference>